<dbReference type="PANTHER" id="PTHR30474:SF1">
    <property type="entry name" value="PEPTIDOGLYCAN GLYCOSYLTRANSFERASE MRDB"/>
    <property type="match status" value="1"/>
</dbReference>
<feature type="transmembrane region" description="Helical" evidence="6">
    <location>
        <begin position="122"/>
        <end position="142"/>
    </location>
</feature>
<dbReference type="Pfam" id="PF01098">
    <property type="entry name" value="FTSW_RODA_SPOVE"/>
    <property type="match status" value="1"/>
</dbReference>
<dbReference type="InterPro" id="IPR001182">
    <property type="entry name" value="FtsW/RodA"/>
</dbReference>
<evidence type="ECO:0000256" key="4">
    <source>
        <dbReference type="ARBA" id="ARBA00022989"/>
    </source>
</evidence>
<dbReference type="AlphaFoldDB" id="A0A2M6W0U5"/>
<evidence type="ECO:0000256" key="3">
    <source>
        <dbReference type="ARBA" id="ARBA00022960"/>
    </source>
</evidence>
<evidence type="ECO:0000256" key="2">
    <source>
        <dbReference type="ARBA" id="ARBA00022692"/>
    </source>
</evidence>
<keyword evidence="5 6" id="KW-0472">Membrane</keyword>
<proteinExistence type="predicted"/>
<keyword evidence="2 6" id="KW-0812">Transmembrane</keyword>
<dbReference type="GO" id="GO:0015648">
    <property type="term" value="F:lipid-linked peptidoglycan transporter activity"/>
    <property type="evidence" value="ECO:0007669"/>
    <property type="project" value="TreeGrafter"/>
</dbReference>
<reference evidence="8" key="1">
    <citation type="submission" date="2017-09" db="EMBL/GenBank/DDBJ databases">
        <title>Depth-based differentiation of microbial function through sediment-hosted aquifers and enrichment of novel symbionts in the deep terrestrial subsurface.</title>
        <authorList>
            <person name="Probst A.J."/>
            <person name="Ladd B."/>
            <person name="Jarett J.K."/>
            <person name="Geller-Mcgrath D.E."/>
            <person name="Sieber C.M.K."/>
            <person name="Emerson J.B."/>
            <person name="Anantharaman K."/>
            <person name="Thomas B.C."/>
            <person name="Malmstrom R."/>
            <person name="Stieglmeier M."/>
            <person name="Klingl A."/>
            <person name="Woyke T."/>
            <person name="Ryan C.M."/>
            <person name="Banfield J.F."/>
        </authorList>
    </citation>
    <scope>NUCLEOTIDE SEQUENCE [LARGE SCALE GENOMIC DNA]</scope>
</reference>
<comment type="subcellular location">
    <subcellularLocation>
        <location evidence="1">Membrane</location>
        <topology evidence="1">Multi-pass membrane protein</topology>
    </subcellularLocation>
</comment>
<dbReference type="GO" id="GO:0005886">
    <property type="term" value="C:plasma membrane"/>
    <property type="evidence" value="ECO:0007669"/>
    <property type="project" value="TreeGrafter"/>
</dbReference>
<name>A0A2M6W0U5_9BACT</name>
<evidence type="ECO:0008006" key="9">
    <source>
        <dbReference type="Google" id="ProtNLM"/>
    </source>
</evidence>
<evidence type="ECO:0000256" key="5">
    <source>
        <dbReference type="ARBA" id="ARBA00023136"/>
    </source>
</evidence>
<gene>
    <name evidence="7" type="ORF">COU33_03245</name>
</gene>
<keyword evidence="4 6" id="KW-1133">Transmembrane helix</keyword>
<evidence type="ECO:0000256" key="6">
    <source>
        <dbReference type="SAM" id="Phobius"/>
    </source>
</evidence>
<dbReference type="PANTHER" id="PTHR30474">
    <property type="entry name" value="CELL CYCLE PROTEIN"/>
    <property type="match status" value="1"/>
</dbReference>
<evidence type="ECO:0000256" key="1">
    <source>
        <dbReference type="ARBA" id="ARBA00004141"/>
    </source>
</evidence>
<comment type="caution">
    <text evidence="7">The sequence shown here is derived from an EMBL/GenBank/DDBJ whole genome shotgun (WGS) entry which is preliminary data.</text>
</comment>
<feature type="non-terminal residue" evidence="7">
    <location>
        <position position="1"/>
    </location>
</feature>
<organism evidence="7 8">
    <name type="scientific">Candidatus Magasanikbacteria bacterium CG10_big_fil_rev_8_21_14_0_10_43_6</name>
    <dbReference type="NCBI Taxonomy" id="1974650"/>
    <lineage>
        <taxon>Bacteria</taxon>
        <taxon>Candidatus Magasanikiibacteriota</taxon>
    </lineage>
</organism>
<dbReference type="GO" id="GO:0008360">
    <property type="term" value="P:regulation of cell shape"/>
    <property type="evidence" value="ECO:0007669"/>
    <property type="project" value="UniProtKB-KW"/>
</dbReference>
<feature type="transmembrane region" description="Helical" evidence="6">
    <location>
        <begin position="56"/>
        <end position="76"/>
    </location>
</feature>
<accession>A0A2M6W0U5</accession>
<feature type="transmembrane region" description="Helical" evidence="6">
    <location>
        <begin position="88"/>
        <end position="110"/>
    </location>
</feature>
<dbReference type="GO" id="GO:0051301">
    <property type="term" value="P:cell division"/>
    <property type="evidence" value="ECO:0007669"/>
    <property type="project" value="InterPro"/>
</dbReference>
<evidence type="ECO:0000313" key="8">
    <source>
        <dbReference type="Proteomes" id="UP000229362"/>
    </source>
</evidence>
<protein>
    <recommendedName>
        <fullName evidence="9">Rod shape-determining protein RodA</fullName>
    </recommendedName>
</protein>
<sequence length="162" mass="17754">PLADIQGAGYNAYQSTIAVGSGRWVGKGIGYGTQSKLQFLPEYETDFIFASFAEEWGFVGVLFLFALFAVLLWRILAHAQLGASNFEMLFALGVAILFMSHFTVHVGMNIGLLPVTGVTLPFMSYGGSHLLTEFAAIGMLMGMNRYSRAVHRDDSQREFLGV</sequence>
<dbReference type="EMBL" id="PFBZ01000141">
    <property type="protein sequence ID" value="PIT86427.1"/>
    <property type="molecule type" value="Genomic_DNA"/>
</dbReference>
<evidence type="ECO:0000313" key="7">
    <source>
        <dbReference type="EMBL" id="PIT86427.1"/>
    </source>
</evidence>
<dbReference type="GO" id="GO:0032153">
    <property type="term" value="C:cell division site"/>
    <property type="evidence" value="ECO:0007669"/>
    <property type="project" value="TreeGrafter"/>
</dbReference>
<keyword evidence="3" id="KW-0133">Cell shape</keyword>
<dbReference type="Proteomes" id="UP000229362">
    <property type="component" value="Unassembled WGS sequence"/>
</dbReference>